<dbReference type="AlphaFoldDB" id="A0A8K1CPZ9"/>
<name>A0A8K1CPZ9_PYTOL</name>
<reference evidence="3" key="1">
    <citation type="submission" date="2019-03" db="EMBL/GenBank/DDBJ databases">
        <title>Long read genome sequence of the mycoparasitic Pythium oligandrum ATCC 38472 isolated from sugarbeet rhizosphere.</title>
        <authorList>
            <person name="Gaulin E."/>
        </authorList>
    </citation>
    <scope>NUCLEOTIDE SEQUENCE</scope>
    <source>
        <strain evidence="3">ATCC 38472_TT</strain>
    </source>
</reference>
<keyword evidence="4" id="KW-1185">Reference proteome</keyword>
<protein>
    <submittedName>
        <fullName evidence="3">Uncharacterized protein</fullName>
    </submittedName>
</protein>
<evidence type="ECO:0000256" key="1">
    <source>
        <dbReference type="SAM" id="Coils"/>
    </source>
</evidence>
<gene>
    <name evidence="3" type="ORF">Poli38472_012230</name>
</gene>
<organism evidence="3 4">
    <name type="scientific">Pythium oligandrum</name>
    <name type="common">Mycoparasitic fungus</name>
    <dbReference type="NCBI Taxonomy" id="41045"/>
    <lineage>
        <taxon>Eukaryota</taxon>
        <taxon>Sar</taxon>
        <taxon>Stramenopiles</taxon>
        <taxon>Oomycota</taxon>
        <taxon>Peronosporomycetes</taxon>
        <taxon>Pythiales</taxon>
        <taxon>Pythiaceae</taxon>
        <taxon>Pythium</taxon>
    </lineage>
</organism>
<sequence length="213" mass="24292">MPHSPERHQRHRTSSGPSAPKCPSSEGSRASGPDNTAAPVVLDLSGDPSDSDSGPDDQQLTQQSSEFHQPSQSAVAEGSDKTVERLWRWKSFFRHRFSDIETLVDQLEKTVEEKIEKKFVDRFENLETNFAALYEAVEENSSALQQMSERLDSIEERFAETENSQLRVRRQYERFEESASECGSLLGRLQTRHGEFEKLQEQAYDVLQVLRAD</sequence>
<dbReference type="Proteomes" id="UP000794436">
    <property type="component" value="Unassembled WGS sequence"/>
</dbReference>
<feature type="coiled-coil region" evidence="1">
    <location>
        <begin position="97"/>
        <end position="164"/>
    </location>
</feature>
<dbReference type="EMBL" id="SPLM01000006">
    <property type="protein sequence ID" value="TMW67114.1"/>
    <property type="molecule type" value="Genomic_DNA"/>
</dbReference>
<dbReference type="SUPFAM" id="SSF57997">
    <property type="entry name" value="Tropomyosin"/>
    <property type="match status" value="1"/>
</dbReference>
<evidence type="ECO:0000313" key="3">
    <source>
        <dbReference type="EMBL" id="TMW67114.1"/>
    </source>
</evidence>
<comment type="caution">
    <text evidence="3">The sequence shown here is derived from an EMBL/GenBank/DDBJ whole genome shotgun (WGS) entry which is preliminary data.</text>
</comment>
<accession>A0A8K1CPZ9</accession>
<feature type="compositionally biased region" description="Polar residues" evidence="2">
    <location>
        <begin position="58"/>
        <end position="74"/>
    </location>
</feature>
<proteinExistence type="predicted"/>
<dbReference type="OrthoDB" id="10666131at2759"/>
<evidence type="ECO:0000313" key="4">
    <source>
        <dbReference type="Proteomes" id="UP000794436"/>
    </source>
</evidence>
<feature type="region of interest" description="Disordered" evidence="2">
    <location>
        <begin position="1"/>
        <end position="80"/>
    </location>
</feature>
<evidence type="ECO:0000256" key="2">
    <source>
        <dbReference type="SAM" id="MobiDB-lite"/>
    </source>
</evidence>
<keyword evidence="1" id="KW-0175">Coiled coil</keyword>